<organism evidence="2 3">
    <name type="scientific">Ligilactobacillus faecis</name>
    <dbReference type="NCBI Taxonomy" id="762833"/>
    <lineage>
        <taxon>Bacteria</taxon>
        <taxon>Bacillati</taxon>
        <taxon>Bacillota</taxon>
        <taxon>Bacilli</taxon>
        <taxon>Lactobacillales</taxon>
        <taxon>Lactobacillaceae</taxon>
        <taxon>Ligilactobacillus</taxon>
    </lineage>
</organism>
<evidence type="ECO:0000256" key="1">
    <source>
        <dbReference type="SAM" id="Phobius"/>
    </source>
</evidence>
<comment type="caution">
    <text evidence="2">The sequence shown here is derived from an EMBL/GenBank/DDBJ whole genome shotgun (WGS) entry which is preliminary data.</text>
</comment>
<dbReference type="Proteomes" id="UP001565236">
    <property type="component" value="Unassembled WGS sequence"/>
</dbReference>
<evidence type="ECO:0008006" key="4">
    <source>
        <dbReference type="Google" id="ProtNLM"/>
    </source>
</evidence>
<dbReference type="RefSeq" id="WP_369941730.1">
    <property type="nucleotide sequence ID" value="NZ_JBCLUF010000014.1"/>
</dbReference>
<evidence type="ECO:0000313" key="3">
    <source>
        <dbReference type="Proteomes" id="UP001565236"/>
    </source>
</evidence>
<keyword evidence="3" id="KW-1185">Reference proteome</keyword>
<gene>
    <name evidence="2" type="ORF">AALT52_05275</name>
</gene>
<keyword evidence="1" id="KW-0812">Transmembrane</keyword>
<keyword evidence="1" id="KW-1133">Transmembrane helix</keyword>
<accession>A0ABV4DRB3</accession>
<name>A0ABV4DRB3_9LACO</name>
<feature type="transmembrane region" description="Helical" evidence="1">
    <location>
        <begin position="36"/>
        <end position="58"/>
    </location>
</feature>
<keyword evidence="1" id="KW-0472">Membrane</keyword>
<reference evidence="2 3" key="1">
    <citation type="submission" date="2024-03" db="EMBL/GenBank/DDBJ databases">
        <title>Mouse gut bacterial collection (mGBC) of GemPharmatech.</title>
        <authorList>
            <person name="He Y."/>
            <person name="Dong L."/>
            <person name="Wu D."/>
            <person name="Gao X."/>
            <person name="Lin Z."/>
        </authorList>
    </citation>
    <scope>NUCLEOTIDE SEQUENCE [LARGE SCALE GENOMIC DNA]</scope>
    <source>
        <strain evidence="2 3">15-30</strain>
    </source>
</reference>
<proteinExistence type="predicted"/>
<dbReference type="EMBL" id="JBCLUF010000014">
    <property type="protein sequence ID" value="MEY8662297.1"/>
    <property type="molecule type" value="Genomic_DNA"/>
</dbReference>
<protein>
    <recommendedName>
        <fullName evidence="4">DUF2768 domain-containing protein</fullName>
    </recommendedName>
</protein>
<feature type="transmembrane region" description="Helical" evidence="1">
    <location>
        <begin position="6"/>
        <end position="24"/>
    </location>
</feature>
<evidence type="ECO:0000313" key="2">
    <source>
        <dbReference type="EMBL" id="MEY8662297.1"/>
    </source>
</evidence>
<sequence>MRLSTILIILLLCLFGLLMIISAYNMRERSSFIMKLILMIIGIFCLLVGSYLLVRVVLLG</sequence>